<dbReference type="SMART" id="SM00283">
    <property type="entry name" value="MA"/>
    <property type="match status" value="1"/>
</dbReference>
<dbReference type="EMBL" id="MDHN01000010">
    <property type="protein sequence ID" value="OFC71736.1"/>
    <property type="molecule type" value="Genomic_DNA"/>
</dbReference>
<organism evidence="6 7">
    <name type="scientific">Alteromonas confluentis</name>
    <dbReference type="NCBI Taxonomy" id="1656094"/>
    <lineage>
        <taxon>Bacteria</taxon>
        <taxon>Pseudomonadati</taxon>
        <taxon>Pseudomonadota</taxon>
        <taxon>Gammaproteobacteria</taxon>
        <taxon>Alteromonadales</taxon>
        <taxon>Alteromonadaceae</taxon>
        <taxon>Alteromonas/Salinimonas group</taxon>
        <taxon>Alteromonas</taxon>
    </lineage>
</organism>
<evidence type="ECO:0000259" key="5">
    <source>
        <dbReference type="PROSITE" id="PS50111"/>
    </source>
</evidence>
<dbReference type="PANTHER" id="PTHR43531">
    <property type="entry name" value="PROTEIN ICFG"/>
    <property type="match status" value="1"/>
</dbReference>
<dbReference type="GO" id="GO:0005886">
    <property type="term" value="C:plasma membrane"/>
    <property type="evidence" value="ECO:0007669"/>
    <property type="project" value="TreeGrafter"/>
</dbReference>
<dbReference type="SMART" id="SM01204">
    <property type="entry name" value="FIST_C"/>
    <property type="match status" value="1"/>
</dbReference>
<keyword evidence="7" id="KW-1185">Reference proteome</keyword>
<protein>
    <recommendedName>
        <fullName evidence="5">Methyl-accepting transducer domain-containing protein</fullName>
    </recommendedName>
</protein>
<dbReference type="PANTHER" id="PTHR43531:SF11">
    <property type="entry name" value="METHYL-ACCEPTING CHEMOTAXIS PROTEIN 3"/>
    <property type="match status" value="1"/>
</dbReference>
<evidence type="ECO:0000256" key="2">
    <source>
        <dbReference type="ARBA" id="ARBA00023224"/>
    </source>
</evidence>
<comment type="similarity">
    <text evidence="3">Belongs to the methyl-accepting chemotaxis (MCP) protein family.</text>
</comment>
<dbReference type="PROSITE" id="PS50111">
    <property type="entry name" value="CHEMOTAXIS_TRANSDUC_2"/>
    <property type="match status" value="1"/>
</dbReference>
<dbReference type="GO" id="GO:0007165">
    <property type="term" value="P:signal transduction"/>
    <property type="evidence" value="ECO:0007669"/>
    <property type="project" value="UniProtKB-KW"/>
</dbReference>
<dbReference type="Gene3D" id="1.10.287.950">
    <property type="entry name" value="Methyl-accepting chemotaxis protein"/>
    <property type="match status" value="1"/>
</dbReference>
<dbReference type="InterPro" id="IPR051310">
    <property type="entry name" value="MCP_chemotaxis"/>
</dbReference>
<dbReference type="Pfam" id="PF10442">
    <property type="entry name" value="FIST_C"/>
    <property type="match status" value="1"/>
</dbReference>
<dbReference type="PRINTS" id="PR00260">
    <property type="entry name" value="CHEMTRNSDUCR"/>
</dbReference>
<dbReference type="OrthoDB" id="9807948at2"/>
<sequence length="664" mass="73212">MFFGKKKVRAESPITDRLTLSKSISSSQISTENLAEMNFSSGTALVIAFVSPHLDFNRISQQLTAAIPYCKHIISIMTSGELGGQVNLYHPTSESWDNIVIHAFSAAMIKDVSVSAVPLFSEDIKSGSPKLSPEERVNRISRELENVRVPFDIGSRDTFALTYFDGITASEDFFTQALYKAKKFPCFFVGGSAGGKLDFQRADVAYNGEVKSNQVLLAFCKMDRRYRYGLLKSHNFVATGTGFTVAKFDPLSRTLHSVLNSNMELETPVSALSRHFNCQPSELEQKLTSHSFGITIEGSIYVRSVAAINDDGTIRFFSDMSFGEYLELVKATDFKQSLQRDFDAFLRGKSGKPVALIANDCILRRLNNPNSLSGIGTFDNVMVSGFSTFGEYLGLHQNQTVTAIGFFEHDDKQSYHDEYVTNFPFHLASFTNYHLQAKLISMGNIKELQSRLIEQTEKFHPLLKESTEQLKYVASQASDSAGRQIDLGKQFESFLQQIARQEKQRGELSDGMMRLKESAERIVSIIQSISGIAEQTNLLALNAAIEAARAGEAGRGFAVVADEVRALSQRTQSSLQETGDTINEVSASIDGISSAIDSINGLLQEIESGSVSLSAELSELSTASSDASQRAEQGISRADHAFVQMQEIEKETLIIEKLNQLAKS</sequence>
<accession>A0A1E7ZE06</accession>
<dbReference type="InterPro" id="IPR019494">
    <property type="entry name" value="FIST_C"/>
</dbReference>
<dbReference type="InterPro" id="IPR004089">
    <property type="entry name" value="MCPsignal_dom"/>
</dbReference>
<dbReference type="SMART" id="SM00897">
    <property type="entry name" value="FIST"/>
    <property type="match status" value="1"/>
</dbReference>
<name>A0A1E7ZE06_9ALTE</name>
<dbReference type="SUPFAM" id="SSF58104">
    <property type="entry name" value="Methyl-accepting chemotaxis protein (MCP) signaling domain"/>
    <property type="match status" value="1"/>
</dbReference>
<dbReference type="GO" id="GO:0006935">
    <property type="term" value="P:chemotaxis"/>
    <property type="evidence" value="ECO:0007669"/>
    <property type="project" value="UniProtKB-KW"/>
</dbReference>
<evidence type="ECO:0000256" key="1">
    <source>
        <dbReference type="ARBA" id="ARBA00022500"/>
    </source>
</evidence>
<proteinExistence type="inferred from homology"/>
<keyword evidence="2 4" id="KW-0807">Transducer</keyword>
<dbReference type="GO" id="GO:0004888">
    <property type="term" value="F:transmembrane signaling receptor activity"/>
    <property type="evidence" value="ECO:0007669"/>
    <property type="project" value="InterPro"/>
</dbReference>
<keyword evidence="1" id="KW-0145">Chemotaxis</keyword>
<evidence type="ECO:0000313" key="6">
    <source>
        <dbReference type="EMBL" id="OFC71736.1"/>
    </source>
</evidence>
<evidence type="ECO:0000256" key="4">
    <source>
        <dbReference type="PROSITE-ProRule" id="PRU00284"/>
    </source>
</evidence>
<reference evidence="6 7" key="1">
    <citation type="submission" date="2016-08" db="EMBL/GenBank/DDBJ databases">
        <authorList>
            <person name="Seilhamer J.J."/>
        </authorList>
    </citation>
    <scope>NUCLEOTIDE SEQUENCE [LARGE SCALE GENOMIC DNA]</scope>
    <source>
        <strain evidence="6 7">KCTC 42603</strain>
    </source>
</reference>
<dbReference type="Pfam" id="PF00015">
    <property type="entry name" value="MCPsignal"/>
    <property type="match status" value="1"/>
</dbReference>
<dbReference type="InterPro" id="IPR013702">
    <property type="entry name" value="FIST_domain_N"/>
</dbReference>
<dbReference type="Proteomes" id="UP000175691">
    <property type="component" value="Unassembled WGS sequence"/>
</dbReference>
<dbReference type="Pfam" id="PF08495">
    <property type="entry name" value="FIST"/>
    <property type="match status" value="1"/>
</dbReference>
<feature type="domain" description="Methyl-accepting transducer" evidence="5">
    <location>
        <begin position="449"/>
        <end position="638"/>
    </location>
</feature>
<comment type="caution">
    <text evidence="6">The sequence shown here is derived from an EMBL/GenBank/DDBJ whole genome shotgun (WGS) entry which is preliminary data.</text>
</comment>
<evidence type="ECO:0000313" key="7">
    <source>
        <dbReference type="Proteomes" id="UP000175691"/>
    </source>
</evidence>
<dbReference type="InterPro" id="IPR004090">
    <property type="entry name" value="Chemotax_Me-accpt_rcpt"/>
</dbReference>
<dbReference type="STRING" id="1656094.BFC18_06170"/>
<dbReference type="AlphaFoldDB" id="A0A1E7ZE06"/>
<evidence type="ECO:0000256" key="3">
    <source>
        <dbReference type="ARBA" id="ARBA00029447"/>
    </source>
</evidence>
<gene>
    <name evidence="6" type="ORF">BFC18_06170</name>
</gene>